<evidence type="ECO:0000313" key="7">
    <source>
        <dbReference type="EMBL" id="CAI3979745.1"/>
    </source>
</evidence>
<protein>
    <submittedName>
        <fullName evidence="9">P-type phospholipid transporter</fullName>
    </submittedName>
</protein>
<comment type="subcellular location">
    <subcellularLocation>
        <location evidence="1">Membrane</location>
    </subcellularLocation>
</comment>
<evidence type="ECO:0000256" key="4">
    <source>
        <dbReference type="ARBA" id="ARBA00023136"/>
    </source>
</evidence>
<dbReference type="InterPro" id="IPR018303">
    <property type="entry name" value="ATPase_P-typ_P_site"/>
</dbReference>
<dbReference type="EMBL" id="CAMXCT020000510">
    <property type="protein sequence ID" value="CAL1133120.1"/>
    <property type="molecule type" value="Genomic_DNA"/>
</dbReference>
<evidence type="ECO:0000313" key="8">
    <source>
        <dbReference type="EMBL" id="CAL1133120.1"/>
    </source>
</evidence>
<evidence type="ECO:0000313" key="9">
    <source>
        <dbReference type="EMBL" id="CAL4767057.1"/>
    </source>
</evidence>
<evidence type="ECO:0000259" key="6">
    <source>
        <dbReference type="Pfam" id="PF16209"/>
    </source>
</evidence>
<dbReference type="InterPro" id="IPR023298">
    <property type="entry name" value="ATPase_P-typ_TM_dom_sf"/>
</dbReference>
<evidence type="ECO:0000256" key="3">
    <source>
        <dbReference type="ARBA" id="ARBA00022989"/>
    </source>
</evidence>
<gene>
    <name evidence="7" type="ORF">C1SCF055_LOCUS7679</name>
</gene>
<dbReference type="PANTHER" id="PTHR24092">
    <property type="entry name" value="PROBABLE PHOSPHOLIPID-TRANSPORTING ATPASE"/>
    <property type="match status" value="1"/>
</dbReference>
<keyword evidence="3 5" id="KW-1133">Transmembrane helix</keyword>
<feature type="transmembrane region" description="Helical" evidence="5">
    <location>
        <begin position="192"/>
        <end position="211"/>
    </location>
</feature>
<dbReference type="AlphaFoldDB" id="A0A9P1FME9"/>
<dbReference type="Gene3D" id="2.70.150.10">
    <property type="entry name" value="Calcium-transporting ATPase, cytoplasmic transduction domain A"/>
    <property type="match status" value="1"/>
</dbReference>
<dbReference type="GO" id="GO:0005886">
    <property type="term" value="C:plasma membrane"/>
    <property type="evidence" value="ECO:0007669"/>
    <property type="project" value="TreeGrafter"/>
</dbReference>
<dbReference type="EMBL" id="CAMXCT010000510">
    <property type="protein sequence ID" value="CAI3979745.1"/>
    <property type="molecule type" value="Genomic_DNA"/>
</dbReference>
<dbReference type="InterPro" id="IPR032631">
    <property type="entry name" value="P-type_ATPase_N"/>
</dbReference>
<dbReference type="Pfam" id="PF16209">
    <property type="entry name" value="PhoLip_ATPase_N"/>
    <property type="match status" value="1"/>
</dbReference>
<sequence length="604" mass="67338">MAQAIKLCQIVKYWPEFFWTGVFRMFQMFLLVLTKRQESVGPEKMECFRKCLRVNALEPGAVGKGRSCCVAGDGCSGWDVAADAGKPADGGDPGCIATVSLSMDGAELKAEEKADGGANGDRFRQGRRRIEFGGLAKRQIFPSNYVSTTRYKWWTIIPLNLFEQFHRVANIWFLIVSVLQMLPFKISPTTSWATLVPLCGVLFVTFCKDAYEDLKRWRDDCRVNNQTCKVFTGAEGPNAFRSIKWSEVQVGNFVKLTRDQPVPADLLLVFSTPGGAAFVDTAQLDGESSLKPKQAVDETQHMIRNSSVHSVEGHMEADLPNQVVGKFDGCIYLKDYPRGVTVNLKHFLLRGSTVRNTHHVIGLVVYTGVDTKVVRNSSRSLTSKRSQVEQLSNKLLVIVFVLLFVISIASAVVRAYLITDEEGYRNLSWVWPLTRGDDLQDNPYMAILTFLIGYNNLIPISLYMTTDLVRALQAFIMESDESMYHKATESACKVRSSGLCEDLGQVDFVLSDKTGTLTQNEMCFKACYVDGQTYGYWSETVDDSLEADDDASMSLGSGIMGYPSDRVERLPPRSVCLPLSVSVLKLETHEGCNPVRFGGTRFPR</sequence>
<dbReference type="Proteomes" id="UP001152797">
    <property type="component" value="Unassembled WGS sequence"/>
</dbReference>
<dbReference type="GO" id="GO:0140326">
    <property type="term" value="F:ATPase-coupled intramembrane lipid transporter activity"/>
    <property type="evidence" value="ECO:0007669"/>
    <property type="project" value="TreeGrafter"/>
</dbReference>
<keyword evidence="10" id="KW-1185">Reference proteome</keyword>
<dbReference type="GO" id="GO:0045332">
    <property type="term" value="P:phospholipid translocation"/>
    <property type="evidence" value="ECO:0007669"/>
    <property type="project" value="TreeGrafter"/>
</dbReference>
<feature type="transmembrane region" description="Helical" evidence="5">
    <location>
        <begin position="395"/>
        <end position="417"/>
    </location>
</feature>
<proteinExistence type="predicted"/>
<comment type="caution">
    <text evidence="7">The sequence shown here is derived from an EMBL/GenBank/DDBJ whole genome shotgun (WGS) entry which is preliminary data.</text>
</comment>
<organism evidence="7">
    <name type="scientific">Cladocopium goreaui</name>
    <dbReference type="NCBI Taxonomy" id="2562237"/>
    <lineage>
        <taxon>Eukaryota</taxon>
        <taxon>Sar</taxon>
        <taxon>Alveolata</taxon>
        <taxon>Dinophyceae</taxon>
        <taxon>Suessiales</taxon>
        <taxon>Symbiodiniaceae</taxon>
        <taxon>Cladocopium</taxon>
    </lineage>
</organism>
<dbReference type="PROSITE" id="PS00154">
    <property type="entry name" value="ATPASE_E1_E2"/>
    <property type="match status" value="1"/>
</dbReference>
<keyword evidence="2 5" id="KW-0812">Transmembrane</keyword>
<dbReference type="EMBL" id="CAMXCT030000510">
    <property type="protein sequence ID" value="CAL4767057.1"/>
    <property type="molecule type" value="Genomic_DNA"/>
</dbReference>
<evidence type="ECO:0000256" key="2">
    <source>
        <dbReference type="ARBA" id="ARBA00022692"/>
    </source>
</evidence>
<feature type="transmembrane region" description="Helical" evidence="5">
    <location>
        <begin position="444"/>
        <end position="464"/>
    </location>
</feature>
<dbReference type="OrthoDB" id="354346at2759"/>
<dbReference type="SUPFAM" id="SSF81665">
    <property type="entry name" value="Calcium ATPase, transmembrane domain M"/>
    <property type="match status" value="1"/>
</dbReference>
<reference evidence="7" key="1">
    <citation type="submission" date="2022-10" db="EMBL/GenBank/DDBJ databases">
        <authorList>
            <person name="Chen Y."/>
            <person name="Dougan E. K."/>
            <person name="Chan C."/>
            <person name="Rhodes N."/>
            <person name="Thang M."/>
        </authorList>
    </citation>
    <scope>NUCLEOTIDE SEQUENCE</scope>
</reference>
<accession>A0A9P1FME9</accession>
<keyword evidence="4 5" id="KW-0472">Membrane</keyword>
<evidence type="ECO:0000256" key="1">
    <source>
        <dbReference type="ARBA" id="ARBA00004370"/>
    </source>
</evidence>
<feature type="domain" description="P-type ATPase N-terminal" evidence="6">
    <location>
        <begin position="138"/>
        <end position="194"/>
    </location>
</feature>
<dbReference type="GO" id="GO:0005802">
    <property type="term" value="C:trans-Golgi network"/>
    <property type="evidence" value="ECO:0007669"/>
    <property type="project" value="TreeGrafter"/>
</dbReference>
<reference evidence="8" key="2">
    <citation type="submission" date="2024-04" db="EMBL/GenBank/DDBJ databases">
        <authorList>
            <person name="Chen Y."/>
            <person name="Shah S."/>
            <person name="Dougan E. K."/>
            <person name="Thang M."/>
            <person name="Chan C."/>
        </authorList>
    </citation>
    <scope>NUCLEOTIDE SEQUENCE [LARGE SCALE GENOMIC DNA]</scope>
</reference>
<evidence type="ECO:0000256" key="5">
    <source>
        <dbReference type="SAM" id="Phobius"/>
    </source>
</evidence>
<dbReference type="PANTHER" id="PTHR24092:SF150">
    <property type="entry name" value="PHOSPHOLIPID-TRANSPORTING ATPASE"/>
    <property type="match status" value="1"/>
</dbReference>
<name>A0A9P1FME9_9DINO</name>
<dbReference type="InterPro" id="IPR008250">
    <property type="entry name" value="ATPase_P-typ_transduc_dom_A_sf"/>
</dbReference>
<dbReference type="SUPFAM" id="SSF81653">
    <property type="entry name" value="Calcium ATPase, transduction domain A"/>
    <property type="match status" value="1"/>
</dbReference>
<evidence type="ECO:0000313" key="10">
    <source>
        <dbReference type="Proteomes" id="UP001152797"/>
    </source>
</evidence>